<evidence type="ECO:0000256" key="3">
    <source>
        <dbReference type="ARBA" id="ARBA00023015"/>
    </source>
</evidence>
<dbReference type="InterPro" id="IPR006059">
    <property type="entry name" value="SBP"/>
</dbReference>
<dbReference type="Gene3D" id="3.40.190.10">
    <property type="entry name" value="Periplasmic binding protein-like II"/>
    <property type="match status" value="1"/>
</dbReference>
<reference evidence="8 9" key="1">
    <citation type="submission" date="2018-04" db="EMBL/GenBank/DDBJ databases">
        <title>Genomic Encyclopedia of Type Strains, Phase IV (KMG-IV): sequencing the most valuable type-strain genomes for metagenomic binning, comparative biology and taxonomic classification.</title>
        <authorList>
            <person name="Goeker M."/>
        </authorList>
    </citation>
    <scope>NUCLEOTIDE SEQUENCE [LARGE SCALE GENOMIC DNA]</scope>
    <source>
        <strain evidence="8 9">DSM 14823</strain>
    </source>
</reference>
<dbReference type="Proteomes" id="UP000576225">
    <property type="component" value="Unassembled WGS sequence"/>
</dbReference>
<accession>A0A2U1AEB1</accession>
<dbReference type="GO" id="GO:0003677">
    <property type="term" value="F:DNA binding"/>
    <property type="evidence" value="ECO:0007669"/>
    <property type="project" value="UniProtKB-KW"/>
</dbReference>
<evidence type="ECO:0000256" key="2">
    <source>
        <dbReference type="ARBA" id="ARBA00008520"/>
    </source>
</evidence>
<dbReference type="Pfam" id="PF00392">
    <property type="entry name" value="GntR"/>
    <property type="match status" value="1"/>
</dbReference>
<evidence type="ECO:0000313" key="7">
    <source>
        <dbReference type="EMBL" id="NMD85852.1"/>
    </source>
</evidence>
<evidence type="ECO:0000259" key="6">
    <source>
        <dbReference type="PROSITE" id="PS50949"/>
    </source>
</evidence>
<keyword evidence="9" id="KW-1185">Reference proteome</keyword>
<dbReference type="EMBL" id="QEKH01000047">
    <property type="protein sequence ID" value="PVY34758.1"/>
    <property type="molecule type" value="Genomic_DNA"/>
</dbReference>
<gene>
    <name evidence="8" type="ORF">C8D82_1471</name>
    <name evidence="7" type="ORF">HF882_04565</name>
</gene>
<dbReference type="RefSeq" id="WP_116885837.1">
    <property type="nucleotide sequence ID" value="NZ_CABMMC010000004.1"/>
</dbReference>
<dbReference type="SUPFAM" id="SSF53850">
    <property type="entry name" value="Periplasmic binding protein-like II"/>
    <property type="match status" value="1"/>
</dbReference>
<dbReference type="InterPro" id="IPR000524">
    <property type="entry name" value="Tscrpt_reg_HTH_GntR"/>
</dbReference>
<dbReference type="InterPro" id="IPR050490">
    <property type="entry name" value="Bact_solute-bd_prot1"/>
</dbReference>
<evidence type="ECO:0000256" key="1">
    <source>
        <dbReference type="ARBA" id="ARBA00004418"/>
    </source>
</evidence>
<evidence type="ECO:0000256" key="4">
    <source>
        <dbReference type="ARBA" id="ARBA00023125"/>
    </source>
</evidence>
<dbReference type="AlphaFoldDB" id="A0A2U1AEB1"/>
<dbReference type="GO" id="GO:0042597">
    <property type="term" value="C:periplasmic space"/>
    <property type="evidence" value="ECO:0007669"/>
    <property type="project" value="UniProtKB-SubCell"/>
</dbReference>
<comment type="subcellular location">
    <subcellularLocation>
        <location evidence="1">Periplasm</location>
    </subcellularLocation>
</comment>
<name>A0A2U1AEB1_9BACT</name>
<dbReference type="GO" id="GO:0003700">
    <property type="term" value="F:DNA-binding transcription factor activity"/>
    <property type="evidence" value="ECO:0007669"/>
    <property type="project" value="InterPro"/>
</dbReference>
<dbReference type="GeneID" id="78297099"/>
<comment type="similarity">
    <text evidence="2">Belongs to the bacterial solute-binding protein 1 family.</text>
</comment>
<dbReference type="SMART" id="SM00345">
    <property type="entry name" value="HTH_GNTR"/>
    <property type="match status" value="1"/>
</dbReference>
<organism evidence="8 9">
    <name type="scientific">Victivallis vadensis</name>
    <dbReference type="NCBI Taxonomy" id="172901"/>
    <lineage>
        <taxon>Bacteria</taxon>
        <taxon>Pseudomonadati</taxon>
        <taxon>Lentisphaerota</taxon>
        <taxon>Lentisphaeria</taxon>
        <taxon>Victivallales</taxon>
        <taxon>Victivallaceae</taxon>
        <taxon>Victivallis</taxon>
    </lineage>
</organism>
<keyword evidence="4" id="KW-0238">DNA-binding</keyword>
<comment type="caution">
    <text evidence="8">The sequence shown here is derived from an EMBL/GenBank/DDBJ whole genome shotgun (WGS) entry which is preliminary data.</text>
</comment>
<dbReference type="Proteomes" id="UP000245959">
    <property type="component" value="Unassembled WGS sequence"/>
</dbReference>
<reference evidence="7 10" key="2">
    <citation type="submission" date="2020-04" db="EMBL/GenBank/DDBJ databases">
        <authorList>
            <person name="Hitch T.C.A."/>
            <person name="Wylensek D."/>
            <person name="Clavel T."/>
        </authorList>
    </citation>
    <scope>NUCLEOTIDE SEQUENCE [LARGE SCALE GENOMIC DNA]</scope>
    <source>
        <strain evidence="7 10">COR2-253-APC-1A</strain>
    </source>
</reference>
<dbReference type="InterPro" id="IPR036388">
    <property type="entry name" value="WH-like_DNA-bd_sf"/>
</dbReference>
<keyword evidence="3" id="KW-0805">Transcription regulation</keyword>
<dbReference type="Gene3D" id="1.10.10.10">
    <property type="entry name" value="Winged helix-like DNA-binding domain superfamily/Winged helix DNA-binding domain"/>
    <property type="match status" value="1"/>
</dbReference>
<dbReference type="PANTHER" id="PTHR43649">
    <property type="entry name" value="ARABINOSE-BINDING PROTEIN-RELATED"/>
    <property type="match status" value="1"/>
</dbReference>
<keyword evidence="5" id="KW-0804">Transcription</keyword>
<dbReference type="OrthoDB" id="7918484at2"/>
<dbReference type="CDD" id="cd07377">
    <property type="entry name" value="WHTH_GntR"/>
    <property type="match status" value="1"/>
</dbReference>
<dbReference type="Pfam" id="PF01547">
    <property type="entry name" value="SBP_bac_1"/>
    <property type="match status" value="1"/>
</dbReference>
<protein>
    <submittedName>
        <fullName evidence="8">Carbohydrate ABC transporter substrate-binding protein (CUT1 family)</fullName>
    </submittedName>
    <submittedName>
        <fullName evidence="7">Extracellular solute-binding protein</fullName>
    </submittedName>
</protein>
<feature type="domain" description="HTH gntR-type" evidence="6">
    <location>
        <begin position="2"/>
        <end position="70"/>
    </location>
</feature>
<evidence type="ECO:0000313" key="8">
    <source>
        <dbReference type="EMBL" id="PVY34758.1"/>
    </source>
</evidence>
<dbReference type="InterPro" id="IPR036390">
    <property type="entry name" value="WH_DNA-bd_sf"/>
</dbReference>
<evidence type="ECO:0000256" key="5">
    <source>
        <dbReference type="ARBA" id="ARBA00023163"/>
    </source>
</evidence>
<dbReference type="EMBL" id="JABAEW010000006">
    <property type="protein sequence ID" value="NMD85852.1"/>
    <property type="molecule type" value="Genomic_DNA"/>
</dbReference>
<evidence type="ECO:0000313" key="9">
    <source>
        <dbReference type="Proteomes" id="UP000245959"/>
    </source>
</evidence>
<sequence>MEERNIFLRNHILDRIAAGCWGAGEKLPGAREFVAETGSSLPIVQGVIDQLAAEGILETIPRRGTFVQFQWKERLLQGSMHIFRSIHARVREFDMLINREIPQLWITHDMRGVFELQNTGYIQSHCDEYLDLSGLFEECFPDRTAFFMKPFDAFRIGGRLLAVPVIYSPRVIFYNPELFRKAGAPLPFSGWSWDDFLESVRCLKKSVPPDRIFNWYPMVTEYLNLVVRAGGCLIDWNRQGDEVRIDAPETRRGLHLFRALRHELWGTQFHRLQDYEQDFLAGKAAMSSLSPRQFMTDIISSGLRDWATVELPLIPGGADLNVQATDALCIRRECVDFKLAKRLLQFLLGESFQNRLADWKYGIPVLKSAAGRSIDFNDPRDVLFVTETPKMYATYHLESVDLFNMVCAGIGQLLAGEDDIDSGCKEIADMVRTYLKIQKRRNIA</sequence>
<evidence type="ECO:0000313" key="10">
    <source>
        <dbReference type="Proteomes" id="UP000576225"/>
    </source>
</evidence>
<dbReference type="PANTHER" id="PTHR43649:SF12">
    <property type="entry name" value="DIACETYLCHITOBIOSE BINDING PROTEIN DASA"/>
    <property type="match status" value="1"/>
</dbReference>
<dbReference type="SUPFAM" id="SSF46785">
    <property type="entry name" value="Winged helix' DNA-binding domain"/>
    <property type="match status" value="1"/>
</dbReference>
<dbReference type="PROSITE" id="PS50949">
    <property type="entry name" value="HTH_GNTR"/>
    <property type="match status" value="1"/>
</dbReference>
<proteinExistence type="inferred from homology"/>